<keyword evidence="2" id="KW-1185">Reference proteome</keyword>
<evidence type="ECO:0000313" key="1">
    <source>
        <dbReference type="EMBL" id="MBK1630966.1"/>
    </source>
</evidence>
<accession>A0ABS1CGB9</accession>
<gene>
    <name evidence="1" type="ORF">CKO31_09475</name>
</gene>
<evidence type="ECO:0000313" key="2">
    <source>
        <dbReference type="Proteomes" id="UP000748752"/>
    </source>
</evidence>
<dbReference type="EMBL" id="NRRV01000019">
    <property type="protein sequence ID" value="MBK1630966.1"/>
    <property type="molecule type" value="Genomic_DNA"/>
</dbReference>
<name>A0ABS1CGB9_9GAMM</name>
<reference evidence="1 2" key="1">
    <citation type="journal article" date="2020" name="Microorganisms">
        <title>Osmotic Adaptation and Compatible Solute Biosynthesis of Phototrophic Bacteria as Revealed from Genome Analyses.</title>
        <authorList>
            <person name="Imhoff J.F."/>
            <person name="Rahn T."/>
            <person name="Kunzel S."/>
            <person name="Keller A."/>
            <person name="Neulinger S.C."/>
        </authorList>
    </citation>
    <scope>NUCLEOTIDE SEQUENCE [LARGE SCALE GENOMIC DNA]</scope>
    <source>
        <strain evidence="1 2">DSM 6210</strain>
    </source>
</reference>
<sequence>MLPSRLLLRSHPIRTQLAARRAAADAIRAQPAYRIALWPDGWVLESDGAVRVVDTHAMAEARRWFEMAERTTATAGRRPLTAAEQRRAMRLLGVYVPPAVVALSGRRFCSEEVASVALTLVAGDWITERRRQLLAQPERALAEQARAWQGSRHQCPASADAAEGLLRQALDACIAEGLVPAARYRLVSRCEDGFGLRRWRCAVEVNLDPYARARAREALNTALIPWNRAVIRDGMPMPLITLDVRVGHGSRAAPA</sequence>
<organism evidence="1 2">
    <name type="scientific">Thiohalocapsa halophila</name>
    <dbReference type="NCBI Taxonomy" id="69359"/>
    <lineage>
        <taxon>Bacteria</taxon>
        <taxon>Pseudomonadati</taxon>
        <taxon>Pseudomonadota</taxon>
        <taxon>Gammaproteobacteria</taxon>
        <taxon>Chromatiales</taxon>
        <taxon>Chromatiaceae</taxon>
        <taxon>Thiohalocapsa</taxon>
    </lineage>
</organism>
<dbReference type="RefSeq" id="WP_200236410.1">
    <property type="nucleotide sequence ID" value="NZ_NRRV01000019.1"/>
</dbReference>
<proteinExistence type="predicted"/>
<dbReference type="Proteomes" id="UP000748752">
    <property type="component" value="Unassembled WGS sequence"/>
</dbReference>
<comment type="caution">
    <text evidence="1">The sequence shown here is derived from an EMBL/GenBank/DDBJ whole genome shotgun (WGS) entry which is preliminary data.</text>
</comment>
<protein>
    <submittedName>
        <fullName evidence="1">Uncharacterized protein</fullName>
    </submittedName>
</protein>